<reference evidence="1 2" key="1">
    <citation type="submission" date="2022-06" db="EMBL/GenBank/DDBJ databases">
        <title>Paraconexibacter antarcticus.</title>
        <authorList>
            <person name="Kim C.S."/>
        </authorList>
    </citation>
    <scope>NUCLEOTIDE SEQUENCE [LARGE SCALE GENOMIC DNA]</scope>
    <source>
        <strain evidence="1 2">02-257</strain>
    </source>
</reference>
<dbReference type="SUPFAM" id="SSF46785">
    <property type="entry name" value="Winged helix' DNA-binding domain"/>
    <property type="match status" value="1"/>
</dbReference>
<accession>A0ABY5DW58</accession>
<organism evidence="1 2">
    <name type="scientific">Paraconexibacter antarcticus</name>
    <dbReference type="NCBI Taxonomy" id="2949664"/>
    <lineage>
        <taxon>Bacteria</taxon>
        <taxon>Bacillati</taxon>
        <taxon>Actinomycetota</taxon>
        <taxon>Thermoleophilia</taxon>
        <taxon>Solirubrobacterales</taxon>
        <taxon>Paraconexibacteraceae</taxon>
        <taxon>Paraconexibacter</taxon>
    </lineage>
</organism>
<evidence type="ECO:0000313" key="2">
    <source>
        <dbReference type="Proteomes" id="UP001056035"/>
    </source>
</evidence>
<dbReference type="InterPro" id="IPR002481">
    <property type="entry name" value="FUR"/>
</dbReference>
<keyword evidence="2" id="KW-1185">Reference proteome</keyword>
<proteinExistence type="predicted"/>
<dbReference type="EMBL" id="CP098502">
    <property type="protein sequence ID" value="UTI65159.1"/>
    <property type="molecule type" value="Genomic_DNA"/>
</dbReference>
<name>A0ABY5DW58_9ACTN</name>
<evidence type="ECO:0000313" key="1">
    <source>
        <dbReference type="EMBL" id="UTI65159.1"/>
    </source>
</evidence>
<protein>
    <submittedName>
        <fullName evidence="1">Transcriptional repressor</fullName>
    </submittedName>
</protein>
<dbReference type="Proteomes" id="UP001056035">
    <property type="component" value="Chromosome"/>
</dbReference>
<dbReference type="Gene3D" id="1.10.10.10">
    <property type="entry name" value="Winged helix-like DNA-binding domain superfamily/Winged helix DNA-binding domain"/>
    <property type="match status" value="1"/>
</dbReference>
<gene>
    <name evidence="1" type="ORF">NBH00_02855</name>
</gene>
<dbReference type="Pfam" id="PF01475">
    <property type="entry name" value="FUR"/>
    <property type="match status" value="1"/>
</dbReference>
<dbReference type="InterPro" id="IPR036388">
    <property type="entry name" value="WH-like_DNA-bd_sf"/>
</dbReference>
<dbReference type="InterPro" id="IPR036390">
    <property type="entry name" value="WH_DNA-bd_sf"/>
</dbReference>
<sequence>MMYSDLSSVYRNLERLEALGVVRHVHLDHGPGLYTLQRDSDTDYLVCEH</sequence>